<evidence type="ECO:0000313" key="9">
    <source>
        <dbReference type="EMBL" id="MEJ2862136.1"/>
    </source>
</evidence>
<dbReference type="InterPro" id="IPR055140">
    <property type="entry name" value="Thiolase_C_2"/>
</dbReference>
<keyword evidence="5" id="KW-0446">Lipid-binding</keyword>
<dbReference type="InterPro" id="IPR020616">
    <property type="entry name" value="Thiolase_N"/>
</dbReference>
<dbReference type="Proteomes" id="UP001369736">
    <property type="component" value="Unassembled WGS sequence"/>
</dbReference>
<dbReference type="CDD" id="cd00829">
    <property type="entry name" value="SCP-x_thiolase"/>
    <property type="match status" value="1"/>
</dbReference>
<organism evidence="9 10">
    <name type="scientific">Actinomycetospora flava</name>
    <dbReference type="NCBI Taxonomy" id="3129232"/>
    <lineage>
        <taxon>Bacteria</taxon>
        <taxon>Bacillati</taxon>
        <taxon>Actinomycetota</taxon>
        <taxon>Actinomycetes</taxon>
        <taxon>Pseudonocardiales</taxon>
        <taxon>Pseudonocardiaceae</taxon>
        <taxon>Actinomycetospora</taxon>
    </lineage>
</organism>
<name>A0ABU8M4U5_9PSEU</name>
<dbReference type="InterPro" id="IPR016039">
    <property type="entry name" value="Thiolase-like"/>
</dbReference>
<feature type="domain" description="Thiolase N-terminal" evidence="7">
    <location>
        <begin position="20"/>
        <end position="214"/>
    </location>
</feature>
<feature type="domain" description="Thiolase C-terminal" evidence="8">
    <location>
        <begin position="247"/>
        <end position="364"/>
    </location>
</feature>
<keyword evidence="3" id="KW-0808">Transferase</keyword>
<dbReference type="RefSeq" id="WP_337703510.1">
    <property type="nucleotide sequence ID" value="NZ_JBBEGM010000004.1"/>
</dbReference>
<reference evidence="9 10" key="1">
    <citation type="submission" date="2024-03" db="EMBL/GenBank/DDBJ databases">
        <title>Actinomycetospora sp. OC33-EN07, a novel actinomycete isolated from wild orchid (Aerides multiflora).</title>
        <authorList>
            <person name="Suriyachadkun C."/>
        </authorList>
    </citation>
    <scope>NUCLEOTIDE SEQUENCE [LARGE SCALE GENOMIC DNA]</scope>
    <source>
        <strain evidence="9 10">OC33-EN07</strain>
    </source>
</reference>
<accession>A0ABU8M4U5</accession>
<evidence type="ECO:0000256" key="1">
    <source>
        <dbReference type="ARBA" id="ARBA00012352"/>
    </source>
</evidence>
<keyword evidence="4" id="KW-0445">Lipid transport</keyword>
<dbReference type="InterPro" id="IPR002155">
    <property type="entry name" value="Thiolase"/>
</dbReference>
<keyword evidence="10" id="KW-1185">Reference proteome</keyword>
<dbReference type="InterPro" id="IPR020613">
    <property type="entry name" value="Thiolase_CS"/>
</dbReference>
<evidence type="ECO:0000256" key="6">
    <source>
        <dbReference type="ARBA" id="ARBA00032316"/>
    </source>
</evidence>
<evidence type="ECO:0000256" key="2">
    <source>
        <dbReference type="ARBA" id="ARBA00022448"/>
    </source>
</evidence>
<proteinExistence type="predicted"/>
<keyword evidence="2" id="KW-0813">Transport</keyword>
<evidence type="ECO:0000256" key="4">
    <source>
        <dbReference type="ARBA" id="ARBA00023055"/>
    </source>
</evidence>
<evidence type="ECO:0000259" key="7">
    <source>
        <dbReference type="Pfam" id="PF00108"/>
    </source>
</evidence>
<comment type="caution">
    <text evidence="9">The sequence shown here is derived from an EMBL/GenBank/DDBJ whole genome shotgun (WGS) entry which is preliminary data.</text>
</comment>
<dbReference type="SUPFAM" id="SSF53901">
    <property type="entry name" value="Thiolase-like"/>
    <property type="match status" value="1"/>
</dbReference>
<evidence type="ECO:0000259" key="8">
    <source>
        <dbReference type="Pfam" id="PF22691"/>
    </source>
</evidence>
<evidence type="ECO:0000256" key="5">
    <source>
        <dbReference type="ARBA" id="ARBA00023121"/>
    </source>
</evidence>
<dbReference type="Pfam" id="PF00108">
    <property type="entry name" value="Thiolase_N"/>
    <property type="match status" value="1"/>
</dbReference>
<protein>
    <recommendedName>
        <fullName evidence="1">propanoyl-CoA C-acyltransferase</fullName>
        <ecNumber evidence="1">2.3.1.176</ecNumber>
    </recommendedName>
    <alternativeName>
        <fullName evidence="6">Propanoyl-CoA C-acyltransferase</fullName>
    </alternativeName>
</protein>
<dbReference type="PROSITE" id="PS00737">
    <property type="entry name" value="THIOLASE_2"/>
    <property type="match status" value="1"/>
</dbReference>
<dbReference type="Gene3D" id="3.40.47.10">
    <property type="match status" value="1"/>
</dbReference>
<evidence type="ECO:0000256" key="3">
    <source>
        <dbReference type="ARBA" id="ARBA00022679"/>
    </source>
</evidence>
<dbReference type="PANTHER" id="PTHR42870">
    <property type="entry name" value="ACETYL-COA C-ACETYLTRANSFERASE"/>
    <property type="match status" value="1"/>
</dbReference>
<dbReference type="Pfam" id="PF22691">
    <property type="entry name" value="Thiolase_C_1"/>
    <property type="match status" value="1"/>
</dbReference>
<evidence type="ECO:0000313" key="10">
    <source>
        <dbReference type="Proteomes" id="UP001369736"/>
    </source>
</evidence>
<dbReference type="PIRSF" id="PIRSF000429">
    <property type="entry name" value="Ac-CoA_Ac_transf"/>
    <property type="match status" value="1"/>
</dbReference>
<dbReference type="EC" id="2.3.1.176" evidence="1"/>
<dbReference type="EMBL" id="JBBEGM010000004">
    <property type="protein sequence ID" value="MEJ2862136.1"/>
    <property type="molecule type" value="Genomic_DNA"/>
</dbReference>
<gene>
    <name evidence="9" type="ORF">WCD58_13270</name>
</gene>
<sequence length="379" mass="38266">MSAAGTVAVAGVGTSHFGRQPDRDLVALAYDAVSEAFRDAGVDGVDAVWVGTVFAPAGVAQRVLRAMGITGVPILTVENACASGTTAFVEAHEAVRTGRYGRVLALGLEQMSTAFSGAITPETTDPEGRAGLAMPAMYAMSAARYLHTGAATPEQLAAVSVKNHAHAVHNPRAQYSGNYTVDEVLASRMIADPLTLLQCCPTSDGAAAAVLVPASGVPGEVVVRGAALRSGAPWNHRSPHVWGHDVVAATTRDALAAAGLDATTDVDVVEVHDAFTIGEIVTTEALGLVPPGDGGKAAAGGVTALGGAHPVNPSGGLLSRGHPLGATGLAQLAEITWQLRGQCGARQVEGARLGLVETMGGGVSVLDGNACVVTVLEAR</sequence>
<dbReference type="PANTHER" id="PTHR42870:SF1">
    <property type="entry name" value="NON-SPECIFIC LIPID-TRANSFER PROTEIN-LIKE 2"/>
    <property type="match status" value="1"/>
</dbReference>